<evidence type="ECO:0000259" key="9">
    <source>
        <dbReference type="Pfam" id="PF22692"/>
    </source>
</evidence>
<comment type="caution">
    <text evidence="10">The sequence shown here is derived from an EMBL/GenBank/DDBJ whole genome shotgun (WGS) entry which is preliminary data.</text>
</comment>
<dbReference type="InterPro" id="IPR011491">
    <property type="entry name" value="FlgE_D2"/>
</dbReference>
<dbReference type="Gene3D" id="2.60.98.20">
    <property type="entry name" value="Flagellar hook protein FlgE"/>
    <property type="match status" value="1"/>
</dbReference>
<dbReference type="RefSeq" id="WP_200232150.1">
    <property type="nucleotide sequence ID" value="NZ_NRRT01000115.1"/>
</dbReference>
<feature type="domain" description="Flagellar hook protein FlgE D2" evidence="8">
    <location>
        <begin position="159"/>
        <end position="275"/>
    </location>
</feature>
<reference evidence="10" key="1">
    <citation type="submission" date="2017-08" db="EMBL/GenBank/DDBJ databases">
        <authorList>
            <person name="Imhoff J.F."/>
            <person name="Rahn T."/>
            <person name="Kuenzel S."/>
            <person name="Neulinger S.C."/>
        </authorList>
    </citation>
    <scope>NUCLEOTIDE SEQUENCE</scope>
    <source>
        <strain evidence="10">IM 151</strain>
    </source>
</reference>
<dbReference type="InterPro" id="IPR037925">
    <property type="entry name" value="FlgE/F/G-like"/>
</dbReference>
<evidence type="ECO:0000313" key="11">
    <source>
        <dbReference type="Proteomes" id="UP001041814"/>
    </source>
</evidence>
<feature type="domain" description="Flagellar hook protein FlgE/F/G-like D1" evidence="9">
    <location>
        <begin position="76"/>
        <end position="138"/>
    </location>
</feature>
<gene>
    <name evidence="10" type="ORF">CKO43_23340</name>
</gene>
<evidence type="ECO:0000256" key="1">
    <source>
        <dbReference type="ARBA" id="ARBA00004117"/>
    </source>
</evidence>
<dbReference type="Pfam" id="PF06429">
    <property type="entry name" value="Flg_bbr_C"/>
    <property type="match status" value="1"/>
</dbReference>
<dbReference type="Pfam" id="PF22692">
    <property type="entry name" value="LlgE_F_G_D1"/>
    <property type="match status" value="1"/>
</dbReference>
<evidence type="ECO:0000259" key="6">
    <source>
        <dbReference type="Pfam" id="PF00460"/>
    </source>
</evidence>
<keyword evidence="10" id="KW-0969">Cilium</keyword>
<evidence type="ECO:0000256" key="5">
    <source>
        <dbReference type="RuleBase" id="RU362116"/>
    </source>
</evidence>
<comment type="function">
    <text evidence="5">A flexible structure which links the flagellar filament to the drive apparatus in the basal body.</text>
</comment>
<name>A0ABS1E1H2_RUBGE</name>
<evidence type="ECO:0000313" key="10">
    <source>
        <dbReference type="EMBL" id="MBK1715688.1"/>
    </source>
</evidence>
<dbReference type="EMBL" id="NRRU01000145">
    <property type="protein sequence ID" value="MBK1715688.1"/>
    <property type="molecule type" value="Genomic_DNA"/>
</dbReference>
<keyword evidence="4 5" id="KW-0975">Bacterial flagellum</keyword>
<evidence type="ECO:0000256" key="2">
    <source>
        <dbReference type="ARBA" id="ARBA00009677"/>
    </source>
</evidence>
<comment type="subcellular location">
    <subcellularLocation>
        <location evidence="1 5">Bacterial flagellum basal body</location>
    </subcellularLocation>
</comment>
<dbReference type="SUPFAM" id="SSF117143">
    <property type="entry name" value="Flagellar hook protein flgE"/>
    <property type="match status" value="1"/>
</dbReference>
<keyword evidence="10" id="KW-0966">Cell projection</keyword>
<evidence type="ECO:0000256" key="3">
    <source>
        <dbReference type="ARBA" id="ARBA00019015"/>
    </source>
</evidence>
<dbReference type="NCBIfam" id="TIGR03506">
    <property type="entry name" value="FlgEFG_subfam"/>
    <property type="match status" value="1"/>
</dbReference>
<dbReference type="Pfam" id="PF07559">
    <property type="entry name" value="FlgE_D2"/>
    <property type="match status" value="1"/>
</dbReference>
<reference evidence="10" key="2">
    <citation type="journal article" date="2020" name="Microorganisms">
        <title>Osmotic Adaptation and Compatible Solute Biosynthesis of Phototrophic Bacteria as Revealed from Genome Analyses.</title>
        <authorList>
            <person name="Imhoff J.F."/>
            <person name="Rahn T."/>
            <person name="Kunzel S."/>
            <person name="Keller A."/>
            <person name="Neulinger S.C."/>
        </authorList>
    </citation>
    <scope>NUCLEOTIDE SEQUENCE</scope>
    <source>
        <strain evidence="10">IM 151</strain>
    </source>
</reference>
<dbReference type="Pfam" id="PF00460">
    <property type="entry name" value="Flg_bb_rod"/>
    <property type="match status" value="1"/>
</dbReference>
<organism evidence="10 11">
    <name type="scientific">Rubrivivax gelatinosus</name>
    <name type="common">Rhodocyclus gelatinosus</name>
    <name type="synonym">Rhodopseudomonas gelatinosa</name>
    <dbReference type="NCBI Taxonomy" id="28068"/>
    <lineage>
        <taxon>Bacteria</taxon>
        <taxon>Pseudomonadati</taxon>
        <taxon>Pseudomonadota</taxon>
        <taxon>Betaproteobacteria</taxon>
        <taxon>Burkholderiales</taxon>
        <taxon>Sphaerotilaceae</taxon>
        <taxon>Rubrivivax</taxon>
    </lineage>
</organism>
<sequence length="394" mass="39665">MSFTIALSGIASVTSGLDVISNNIANAGTVGYKSGRANYSSIVAGNEAVGAEMSSITQSIGDGGSTSATGGAMDVALSGRGFFTSKDADGQLVFSRVGMFTVDKQGYVLDSTGRRAQGYAATAGGALGGIGDIKVPNGQIAAAATTKLGYVGNMSSDWTAPSVTPFDPADSLSFNSSNVTIVYDSLGTQHTLTQFFVKGTGSTVDVHYALDGAAVAATQNLAFGTGGELLTPTAPVTLALGTPTGANALSIAVDYTGTTRSAGDSTTTANNPDGYASGTLVGTSIDAKGQVIAKYSNGQSQTVGTLAIATLPNEQALTAVGDTSWIANSATGTPLYFAAGNGMAGTLSTGRVEQSNVDMTSELVSLMSSQRNYQANSKVLSAENEMMQALMQAL</sequence>
<proteinExistence type="inferred from homology"/>
<dbReference type="InterPro" id="IPR053967">
    <property type="entry name" value="LlgE_F_G-like_D1"/>
</dbReference>
<evidence type="ECO:0000259" key="7">
    <source>
        <dbReference type="Pfam" id="PF06429"/>
    </source>
</evidence>
<keyword evidence="10" id="KW-0282">Flagellum</keyword>
<feature type="domain" description="Flagellar basal-body/hook protein C-terminal" evidence="7">
    <location>
        <begin position="349"/>
        <end position="392"/>
    </location>
</feature>
<accession>A0ABS1E1H2</accession>
<dbReference type="InterPro" id="IPR037058">
    <property type="entry name" value="Falgellar_hook_FlgE_sf"/>
</dbReference>
<evidence type="ECO:0000256" key="4">
    <source>
        <dbReference type="ARBA" id="ARBA00023143"/>
    </source>
</evidence>
<dbReference type="PANTHER" id="PTHR30435">
    <property type="entry name" value="FLAGELLAR PROTEIN"/>
    <property type="match status" value="1"/>
</dbReference>
<evidence type="ECO:0000259" key="8">
    <source>
        <dbReference type="Pfam" id="PF07559"/>
    </source>
</evidence>
<comment type="similarity">
    <text evidence="2 5">Belongs to the flagella basal body rod proteins family.</text>
</comment>
<keyword evidence="11" id="KW-1185">Reference proteome</keyword>
<dbReference type="Proteomes" id="UP001041814">
    <property type="component" value="Unassembled WGS sequence"/>
</dbReference>
<dbReference type="InterPro" id="IPR001444">
    <property type="entry name" value="Flag_bb_rod_N"/>
</dbReference>
<dbReference type="InterPro" id="IPR010930">
    <property type="entry name" value="Flg_bb/hook_C_dom"/>
</dbReference>
<dbReference type="InterPro" id="IPR020013">
    <property type="entry name" value="Flagellar_FlgE/F/G"/>
</dbReference>
<dbReference type="PANTHER" id="PTHR30435:SF1">
    <property type="entry name" value="FLAGELLAR HOOK PROTEIN FLGE"/>
    <property type="match status" value="1"/>
</dbReference>
<feature type="domain" description="Flagellar basal body rod protein N-terminal" evidence="6">
    <location>
        <begin position="17"/>
        <end position="33"/>
    </location>
</feature>
<protein>
    <recommendedName>
        <fullName evidence="3 5">Flagellar hook protein FlgE</fullName>
    </recommendedName>
</protein>